<evidence type="ECO:0000313" key="6">
    <source>
        <dbReference type="EMBL" id="KAK7274844.1"/>
    </source>
</evidence>
<evidence type="ECO:0000256" key="1">
    <source>
        <dbReference type="ARBA" id="ARBA00012513"/>
    </source>
</evidence>
<dbReference type="AlphaFoldDB" id="A0AAN9FEF8"/>
<keyword evidence="3" id="KW-0418">Kinase</keyword>
<dbReference type="GO" id="GO:0004674">
    <property type="term" value="F:protein serine/threonine kinase activity"/>
    <property type="evidence" value="ECO:0007669"/>
    <property type="project" value="UniProtKB-KW"/>
</dbReference>
<evidence type="ECO:0000256" key="4">
    <source>
        <dbReference type="ARBA" id="ARBA00047899"/>
    </source>
</evidence>
<evidence type="ECO:0000256" key="3">
    <source>
        <dbReference type="ARBA" id="ARBA00022777"/>
    </source>
</evidence>
<comment type="catalytic activity">
    <reaction evidence="5">
        <text>L-seryl-[protein] + ATP = O-phospho-L-seryl-[protein] + ADP + H(+)</text>
        <dbReference type="Rhea" id="RHEA:17989"/>
        <dbReference type="Rhea" id="RHEA-COMP:9863"/>
        <dbReference type="Rhea" id="RHEA-COMP:11604"/>
        <dbReference type="ChEBI" id="CHEBI:15378"/>
        <dbReference type="ChEBI" id="CHEBI:29999"/>
        <dbReference type="ChEBI" id="CHEBI:30616"/>
        <dbReference type="ChEBI" id="CHEBI:83421"/>
        <dbReference type="ChEBI" id="CHEBI:456216"/>
        <dbReference type="EC" id="2.7.11.1"/>
    </reaction>
</comment>
<comment type="caution">
    <text evidence="6">The sequence shown here is derived from an EMBL/GenBank/DDBJ whole genome shotgun (WGS) entry which is preliminary data.</text>
</comment>
<organism evidence="6 7">
    <name type="scientific">Crotalaria pallida</name>
    <name type="common">Smooth rattlebox</name>
    <name type="synonym">Crotalaria striata</name>
    <dbReference type="NCBI Taxonomy" id="3830"/>
    <lineage>
        <taxon>Eukaryota</taxon>
        <taxon>Viridiplantae</taxon>
        <taxon>Streptophyta</taxon>
        <taxon>Embryophyta</taxon>
        <taxon>Tracheophyta</taxon>
        <taxon>Spermatophyta</taxon>
        <taxon>Magnoliopsida</taxon>
        <taxon>eudicotyledons</taxon>
        <taxon>Gunneridae</taxon>
        <taxon>Pentapetalae</taxon>
        <taxon>rosids</taxon>
        <taxon>fabids</taxon>
        <taxon>Fabales</taxon>
        <taxon>Fabaceae</taxon>
        <taxon>Papilionoideae</taxon>
        <taxon>50 kb inversion clade</taxon>
        <taxon>genistoids sensu lato</taxon>
        <taxon>core genistoids</taxon>
        <taxon>Crotalarieae</taxon>
        <taxon>Crotalaria</taxon>
    </lineage>
</organism>
<accession>A0AAN9FEF8</accession>
<proteinExistence type="predicted"/>
<keyword evidence="3" id="KW-0808">Transferase</keyword>
<evidence type="ECO:0000313" key="7">
    <source>
        <dbReference type="Proteomes" id="UP001372338"/>
    </source>
</evidence>
<dbReference type="PANTHER" id="PTHR13902">
    <property type="entry name" value="SERINE/THREONINE-PROTEIN KINASE WNK WITH NO LYSINE -RELATED"/>
    <property type="match status" value="1"/>
</dbReference>
<keyword evidence="2" id="KW-0723">Serine/threonine-protein kinase</keyword>
<name>A0AAN9FEF8_CROPI</name>
<comment type="catalytic activity">
    <reaction evidence="4">
        <text>L-threonyl-[protein] + ATP = O-phospho-L-threonyl-[protein] + ADP + H(+)</text>
        <dbReference type="Rhea" id="RHEA:46608"/>
        <dbReference type="Rhea" id="RHEA-COMP:11060"/>
        <dbReference type="Rhea" id="RHEA-COMP:11605"/>
        <dbReference type="ChEBI" id="CHEBI:15378"/>
        <dbReference type="ChEBI" id="CHEBI:30013"/>
        <dbReference type="ChEBI" id="CHEBI:30616"/>
        <dbReference type="ChEBI" id="CHEBI:61977"/>
        <dbReference type="ChEBI" id="CHEBI:456216"/>
        <dbReference type="EC" id="2.7.11.1"/>
    </reaction>
</comment>
<evidence type="ECO:0000256" key="5">
    <source>
        <dbReference type="ARBA" id="ARBA00048679"/>
    </source>
</evidence>
<dbReference type="Proteomes" id="UP001372338">
    <property type="component" value="Unassembled WGS sequence"/>
</dbReference>
<evidence type="ECO:0000256" key="2">
    <source>
        <dbReference type="ARBA" id="ARBA00022527"/>
    </source>
</evidence>
<reference evidence="6 7" key="1">
    <citation type="submission" date="2024-01" db="EMBL/GenBank/DDBJ databases">
        <title>The genomes of 5 underutilized Papilionoideae crops provide insights into root nodulation and disease resistanc.</title>
        <authorList>
            <person name="Yuan L."/>
        </authorList>
    </citation>
    <scope>NUCLEOTIDE SEQUENCE [LARGE SCALE GENOMIC DNA]</scope>
    <source>
        <strain evidence="6">ZHUSHIDOU_FW_LH</strain>
        <tissue evidence="6">Leaf</tissue>
    </source>
</reference>
<protein>
    <recommendedName>
        <fullName evidence="1">non-specific serine/threonine protein kinase</fullName>
        <ecNumber evidence="1">2.7.11.1</ecNumber>
    </recommendedName>
</protein>
<dbReference type="EC" id="2.7.11.1" evidence="1"/>
<keyword evidence="7" id="KW-1185">Reference proteome</keyword>
<dbReference type="InterPro" id="IPR050588">
    <property type="entry name" value="WNK_Ser-Thr_kinase"/>
</dbReference>
<gene>
    <name evidence="6" type="ORF">RIF29_15943</name>
</gene>
<sequence length="123" mass="14305">MLLKPQESYFWENPEALYKVKDPDVRQFVEKCLATVSLRLSARELLDDPFLRDDDYEYDLRPVNSGGLDDFVPLIGQQPFFDLHRSFSNFSIKGKRKDDDNIFLRLRITDKEVGASGFSVLPE</sequence>
<dbReference type="EMBL" id="JAYWIO010000003">
    <property type="protein sequence ID" value="KAK7274844.1"/>
    <property type="molecule type" value="Genomic_DNA"/>
</dbReference>